<feature type="region of interest" description="Disordered" evidence="1">
    <location>
        <begin position="1"/>
        <end position="27"/>
    </location>
</feature>
<protein>
    <submittedName>
        <fullName evidence="2">Uncharacterized protein</fullName>
    </submittedName>
</protein>
<keyword evidence="3" id="KW-1185">Reference proteome</keyword>
<reference evidence="2" key="2">
    <citation type="journal article" date="2021" name="Genome Biol. Evol.">
        <title>Developing a high-quality reference genome for a parasitic bivalve with doubly uniparental inheritance (Bivalvia: Unionida).</title>
        <authorList>
            <person name="Smith C.H."/>
        </authorList>
    </citation>
    <scope>NUCLEOTIDE SEQUENCE</scope>
    <source>
        <strain evidence="2">CHS0354</strain>
        <tissue evidence="2">Mantle</tissue>
    </source>
</reference>
<reference evidence="2" key="1">
    <citation type="journal article" date="2021" name="Genome Biol. Evol.">
        <title>A High-Quality Reference Genome for a Parasitic Bivalve with Doubly Uniparental Inheritance (Bivalvia: Unionida).</title>
        <authorList>
            <person name="Smith C.H."/>
        </authorList>
    </citation>
    <scope>NUCLEOTIDE SEQUENCE</scope>
    <source>
        <strain evidence="2">CHS0354</strain>
    </source>
</reference>
<evidence type="ECO:0000313" key="2">
    <source>
        <dbReference type="EMBL" id="KAK3610223.1"/>
    </source>
</evidence>
<sequence length="70" mass="8124">MNGEAEEWRKLVDSKETHPDWEPDDGDYAAMDHEEEEQIWYVIKEHICSINITLMGTMQSTPNKLLSTEG</sequence>
<dbReference type="EMBL" id="JAEAOA010001352">
    <property type="protein sequence ID" value="KAK3610223.1"/>
    <property type="molecule type" value="Genomic_DNA"/>
</dbReference>
<feature type="non-terminal residue" evidence="2">
    <location>
        <position position="70"/>
    </location>
</feature>
<evidence type="ECO:0000313" key="3">
    <source>
        <dbReference type="Proteomes" id="UP001195483"/>
    </source>
</evidence>
<dbReference type="Proteomes" id="UP001195483">
    <property type="component" value="Unassembled WGS sequence"/>
</dbReference>
<comment type="caution">
    <text evidence="2">The sequence shown here is derived from an EMBL/GenBank/DDBJ whole genome shotgun (WGS) entry which is preliminary data.</text>
</comment>
<accession>A0AAE0TIG7</accession>
<feature type="compositionally biased region" description="Basic and acidic residues" evidence="1">
    <location>
        <begin position="1"/>
        <end position="21"/>
    </location>
</feature>
<dbReference type="AlphaFoldDB" id="A0AAE0TIG7"/>
<organism evidence="2 3">
    <name type="scientific">Potamilus streckersoni</name>
    <dbReference type="NCBI Taxonomy" id="2493646"/>
    <lineage>
        <taxon>Eukaryota</taxon>
        <taxon>Metazoa</taxon>
        <taxon>Spiralia</taxon>
        <taxon>Lophotrochozoa</taxon>
        <taxon>Mollusca</taxon>
        <taxon>Bivalvia</taxon>
        <taxon>Autobranchia</taxon>
        <taxon>Heteroconchia</taxon>
        <taxon>Palaeoheterodonta</taxon>
        <taxon>Unionida</taxon>
        <taxon>Unionoidea</taxon>
        <taxon>Unionidae</taxon>
        <taxon>Ambleminae</taxon>
        <taxon>Lampsilini</taxon>
        <taxon>Potamilus</taxon>
    </lineage>
</organism>
<gene>
    <name evidence="2" type="ORF">CHS0354_022275</name>
</gene>
<name>A0AAE0TIG7_9BIVA</name>
<evidence type="ECO:0000256" key="1">
    <source>
        <dbReference type="SAM" id="MobiDB-lite"/>
    </source>
</evidence>
<reference evidence="2" key="3">
    <citation type="submission" date="2023-05" db="EMBL/GenBank/DDBJ databases">
        <authorList>
            <person name="Smith C.H."/>
        </authorList>
    </citation>
    <scope>NUCLEOTIDE SEQUENCE</scope>
    <source>
        <strain evidence="2">CHS0354</strain>
        <tissue evidence="2">Mantle</tissue>
    </source>
</reference>
<proteinExistence type="predicted"/>